<protein>
    <recommendedName>
        <fullName evidence="6">BMP and activin membrane-bound inhibitor</fullName>
    </recommendedName>
</protein>
<reference evidence="4" key="1">
    <citation type="submission" date="2019-08" db="EMBL/GenBank/DDBJ databases">
        <title>The genome of the North American firefly Photinus pyralis.</title>
        <authorList>
            <consortium name="Photinus pyralis genome working group"/>
            <person name="Fallon T.R."/>
            <person name="Sander Lower S.E."/>
            <person name="Weng J.-K."/>
        </authorList>
    </citation>
    <scope>NUCLEOTIDE SEQUENCE</scope>
    <source>
        <strain evidence="4">TRF0915ILg1</strain>
        <tissue evidence="4">Whole body</tissue>
    </source>
</reference>
<evidence type="ECO:0000259" key="3">
    <source>
        <dbReference type="Pfam" id="PF19337"/>
    </source>
</evidence>
<dbReference type="OrthoDB" id="5914644at2759"/>
<dbReference type="EMBL" id="VTPC01091320">
    <property type="protein sequence ID" value="KAF2878620.1"/>
    <property type="molecule type" value="Genomic_DNA"/>
</dbReference>
<feature type="transmembrane region" description="Helical" evidence="1">
    <location>
        <begin position="88"/>
        <end position="111"/>
    </location>
</feature>
<accession>A0A8K0C7Q2</accession>
<feature type="domain" description="BMP and activin membrane-bound inhibitor N-terminal" evidence="2">
    <location>
        <begin position="140"/>
        <end position="232"/>
    </location>
</feature>
<evidence type="ECO:0000256" key="1">
    <source>
        <dbReference type="SAM" id="Phobius"/>
    </source>
</evidence>
<evidence type="ECO:0000313" key="4">
    <source>
        <dbReference type="EMBL" id="KAF2878620.1"/>
    </source>
</evidence>
<dbReference type="CDD" id="cd23576">
    <property type="entry name" value="TFP_LU_ECD_BAMBI"/>
    <property type="match status" value="1"/>
</dbReference>
<dbReference type="InterPro" id="IPR045807">
    <property type="entry name" value="BAMBI_N"/>
</dbReference>
<organism evidence="4 5">
    <name type="scientific">Ignelater luminosus</name>
    <name type="common">Cucubano</name>
    <name type="synonym">Pyrophorus luminosus</name>
    <dbReference type="NCBI Taxonomy" id="2038154"/>
    <lineage>
        <taxon>Eukaryota</taxon>
        <taxon>Metazoa</taxon>
        <taxon>Ecdysozoa</taxon>
        <taxon>Arthropoda</taxon>
        <taxon>Hexapoda</taxon>
        <taxon>Insecta</taxon>
        <taxon>Pterygota</taxon>
        <taxon>Neoptera</taxon>
        <taxon>Endopterygota</taxon>
        <taxon>Coleoptera</taxon>
        <taxon>Polyphaga</taxon>
        <taxon>Elateriformia</taxon>
        <taxon>Elateroidea</taxon>
        <taxon>Elateridae</taxon>
        <taxon>Agrypninae</taxon>
        <taxon>Pyrophorini</taxon>
        <taxon>Ignelater</taxon>
    </lineage>
</organism>
<comment type="caution">
    <text evidence="4">The sequence shown here is derived from an EMBL/GenBank/DDBJ whole genome shotgun (WGS) entry which is preliminary data.</text>
</comment>
<gene>
    <name evidence="4" type="ORF">ILUMI_27553</name>
</gene>
<proteinExistence type="predicted"/>
<dbReference type="Pfam" id="PF19337">
    <property type="entry name" value="BAMBI_C"/>
    <property type="match status" value="1"/>
</dbReference>
<evidence type="ECO:0008006" key="6">
    <source>
        <dbReference type="Google" id="ProtNLM"/>
    </source>
</evidence>
<keyword evidence="1" id="KW-1133">Transmembrane helix</keyword>
<evidence type="ECO:0000313" key="5">
    <source>
        <dbReference type="Proteomes" id="UP000801492"/>
    </source>
</evidence>
<keyword evidence="1" id="KW-0812">Transmembrane</keyword>
<feature type="domain" description="BMP and activin membrane-bound inhibitor C-terminal" evidence="3">
    <location>
        <begin position="271"/>
        <end position="319"/>
    </location>
</feature>
<dbReference type="Pfam" id="PF06211">
    <property type="entry name" value="BAMBI"/>
    <property type="match status" value="1"/>
</dbReference>
<feature type="transmembrane region" description="Helical" evidence="1">
    <location>
        <begin position="277"/>
        <end position="302"/>
    </location>
</feature>
<sequence length="460" mass="51822">MTLLNISCLKTDETFKNKQTIARTKRVLKNFKQPVSKIINNPVAPGLLPVSKIAEEQLEKLETNMNNKYDILLSKTSSQRVLPFQINITANIFVIFGALITLIIPGSAVAIEDSSSISINKPIMRDVPDLAGWVRFSPEYVRCFCNLPACVTTGYMCKSSGGGCFSDLLDQANQALPSNVYRGIHGCLELLTDRDQRNWCQNNPSSTSRSSYKKKNHPRSLLLCCYHDMCNHADNPETRFLLNDSAILGETANDSDNRISDNVGTKQDPALYTDSEVWFRAATIAVPICGAVILLALIGLAVKLLRTESSTNANHKLGMSYMLSADTKSNCEKMHQDSYRHHNIIHKEHFLKDSHHHNPIYLSDTEDIRQQTYVPLLIQNEMRVIDKNCDKKNETNAKLNYMQDVDHCTINTCDDTDIVSKHLLHKNTDLHVERNMILGGNSLEHQDNSIDKVYNKEIIS</sequence>
<keyword evidence="1" id="KW-0472">Membrane</keyword>
<evidence type="ECO:0000259" key="2">
    <source>
        <dbReference type="Pfam" id="PF06211"/>
    </source>
</evidence>
<dbReference type="Proteomes" id="UP000801492">
    <property type="component" value="Unassembled WGS sequence"/>
</dbReference>
<name>A0A8K0C7Q2_IGNLU</name>
<dbReference type="InterPro" id="IPR045806">
    <property type="entry name" value="BAMBI_C"/>
</dbReference>
<dbReference type="AlphaFoldDB" id="A0A8K0C7Q2"/>
<keyword evidence="5" id="KW-1185">Reference proteome</keyword>